<evidence type="ECO:0000313" key="7">
    <source>
        <dbReference type="Proteomes" id="UP001235269"/>
    </source>
</evidence>
<dbReference type="RefSeq" id="WP_307159657.1">
    <property type="nucleotide sequence ID" value="NZ_JAUSWH010000015.1"/>
</dbReference>
<dbReference type="PROSITE" id="PS51352">
    <property type="entry name" value="THIOREDOXIN_2"/>
    <property type="match status" value="1"/>
</dbReference>
<accession>A0ABU0IIP5</accession>
<dbReference type="PIRSF" id="PIRSF000239">
    <property type="entry name" value="AHPC"/>
    <property type="match status" value="1"/>
</dbReference>
<dbReference type="InterPro" id="IPR036249">
    <property type="entry name" value="Thioredoxin-like_sf"/>
</dbReference>
<dbReference type="InterPro" id="IPR000866">
    <property type="entry name" value="AhpC/TSA"/>
</dbReference>
<protein>
    <recommendedName>
        <fullName evidence="3">Thioredoxin peroxidase</fullName>
    </recommendedName>
</protein>
<dbReference type="Proteomes" id="UP001235269">
    <property type="component" value="Unassembled WGS sequence"/>
</dbReference>
<dbReference type="Gene3D" id="3.40.30.10">
    <property type="entry name" value="Glutaredoxin"/>
    <property type="match status" value="1"/>
</dbReference>
<proteinExistence type="inferred from homology"/>
<dbReference type="PANTHER" id="PTHR10681:SF128">
    <property type="entry name" value="THIOREDOXIN-DEPENDENT PEROXIDE REDUCTASE, MITOCHONDRIAL"/>
    <property type="match status" value="1"/>
</dbReference>
<evidence type="ECO:0000256" key="3">
    <source>
        <dbReference type="ARBA" id="ARBA00032824"/>
    </source>
</evidence>
<dbReference type="InterPro" id="IPR024706">
    <property type="entry name" value="Peroxiredoxin_AhpC-typ"/>
</dbReference>
<dbReference type="InterPro" id="IPR050217">
    <property type="entry name" value="Peroxiredoxin"/>
</dbReference>
<evidence type="ECO:0000256" key="2">
    <source>
        <dbReference type="ARBA" id="ARBA00023002"/>
    </source>
</evidence>
<gene>
    <name evidence="6" type="ORF">QO005_003851</name>
</gene>
<dbReference type="Pfam" id="PF00578">
    <property type="entry name" value="AhpC-TSA"/>
    <property type="match status" value="1"/>
</dbReference>
<sequence>MMDMTTVDTAKAAVALRLNDKAPGFSARSTSGEVSLSDYRGRWVMFFSHPADFTSVCTSEFIALAKAHPQFAKLNCDLLGLSVDSLYSHVAWLRDIERSFGVRVGFPLIEDSAMVIAKAYGMLDASSENSGTVRATFVIDPEGIIRAIVWYPMNVGRSVEELLRLVEALQTSQRECALTPEGWHPGDALVEPAASSMQDAEQMAEGQSWYYRERRA</sequence>
<organism evidence="6 7">
    <name type="scientific">Rhizobium paknamense</name>
    <dbReference type="NCBI Taxonomy" id="1206817"/>
    <lineage>
        <taxon>Bacteria</taxon>
        <taxon>Pseudomonadati</taxon>
        <taxon>Pseudomonadota</taxon>
        <taxon>Alphaproteobacteria</taxon>
        <taxon>Hyphomicrobiales</taxon>
        <taxon>Rhizobiaceae</taxon>
        <taxon>Rhizobium/Agrobacterium group</taxon>
        <taxon>Rhizobium</taxon>
    </lineage>
</organism>
<comment type="similarity">
    <text evidence="1">Belongs to the peroxiredoxin family. AhpC/Prx1 subfamily.</text>
</comment>
<evidence type="ECO:0000256" key="1">
    <source>
        <dbReference type="ARBA" id="ARBA00009796"/>
    </source>
</evidence>
<reference evidence="6 7" key="1">
    <citation type="submission" date="2023-07" db="EMBL/GenBank/DDBJ databases">
        <title>Genomic Encyclopedia of Type Strains, Phase IV (KMG-IV): sequencing the most valuable type-strain genomes for metagenomic binning, comparative biology and taxonomic classification.</title>
        <authorList>
            <person name="Goeker M."/>
        </authorList>
    </citation>
    <scope>NUCLEOTIDE SEQUENCE [LARGE SCALE GENOMIC DNA]</scope>
    <source>
        <strain evidence="6 7">DSM 100301</strain>
    </source>
</reference>
<name>A0ABU0IIP5_9HYPH</name>
<dbReference type="SUPFAM" id="SSF52833">
    <property type="entry name" value="Thioredoxin-like"/>
    <property type="match status" value="1"/>
</dbReference>
<feature type="domain" description="Thioredoxin" evidence="5">
    <location>
        <begin position="16"/>
        <end position="171"/>
    </location>
</feature>
<dbReference type="InterPro" id="IPR013766">
    <property type="entry name" value="Thioredoxin_domain"/>
</dbReference>
<evidence type="ECO:0000259" key="5">
    <source>
        <dbReference type="PROSITE" id="PS51352"/>
    </source>
</evidence>
<evidence type="ECO:0000313" key="6">
    <source>
        <dbReference type="EMBL" id="MDQ0457493.1"/>
    </source>
</evidence>
<keyword evidence="7" id="KW-1185">Reference proteome</keyword>
<comment type="function">
    <text evidence="4">Thiol-specific peroxidase that catalyzes the reduction of hydrogen peroxide and organic hydroperoxides to water and alcohols, respectively. Plays a role in cell protection against oxidative stress by detoxifying peroxides.</text>
</comment>
<evidence type="ECO:0000256" key="4">
    <source>
        <dbReference type="ARBA" id="ARBA00037420"/>
    </source>
</evidence>
<dbReference type="EMBL" id="JAUSWH010000015">
    <property type="protein sequence ID" value="MDQ0457493.1"/>
    <property type="molecule type" value="Genomic_DNA"/>
</dbReference>
<keyword evidence="2" id="KW-0560">Oxidoreductase</keyword>
<dbReference type="PANTHER" id="PTHR10681">
    <property type="entry name" value="THIOREDOXIN PEROXIDASE"/>
    <property type="match status" value="1"/>
</dbReference>
<comment type="caution">
    <text evidence="6">The sequence shown here is derived from an EMBL/GenBank/DDBJ whole genome shotgun (WGS) entry which is preliminary data.</text>
</comment>
<dbReference type="NCBIfam" id="NF009668">
    <property type="entry name" value="PRK13189.1"/>
    <property type="match status" value="1"/>
</dbReference>